<accession>A0A812MH72</accession>
<dbReference type="PROSITE" id="PS50088">
    <property type="entry name" value="ANK_REPEAT"/>
    <property type="match status" value="2"/>
</dbReference>
<dbReference type="OrthoDB" id="20872at2759"/>
<comment type="caution">
    <text evidence="5">The sequence shown here is derived from an EMBL/GenBank/DDBJ whole genome shotgun (WGS) entry which is preliminary data.</text>
</comment>
<reference evidence="5" key="1">
    <citation type="submission" date="2021-02" db="EMBL/GenBank/DDBJ databases">
        <authorList>
            <person name="Dougan E. K."/>
            <person name="Rhodes N."/>
            <person name="Thang M."/>
            <person name="Chan C."/>
        </authorList>
    </citation>
    <scope>NUCLEOTIDE SEQUENCE</scope>
</reference>
<gene>
    <name evidence="5" type="primary">SKOR</name>
    <name evidence="5" type="ORF">SNAT2548_LOCUS13800</name>
</gene>
<dbReference type="InterPro" id="IPR036770">
    <property type="entry name" value="Ankyrin_rpt-contain_sf"/>
</dbReference>
<dbReference type="AlphaFoldDB" id="A0A812MH72"/>
<dbReference type="Proteomes" id="UP000604046">
    <property type="component" value="Unassembled WGS sequence"/>
</dbReference>
<evidence type="ECO:0000256" key="3">
    <source>
        <dbReference type="SAM" id="SignalP"/>
    </source>
</evidence>
<evidence type="ECO:0000256" key="1">
    <source>
        <dbReference type="PROSITE-ProRule" id="PRU00023"/>
    </source>
</evidence>
<protein>
    <submittedName>
        <fullName evidence="5">SKOR protein</fullName>
    </submittedName>
</protein>
<dbReference type="InterPro" id="IPR045319">
    <property type="entry name" value="KAT/AKT"/>
</dbReference>
<evidence type="ECO:0000313" key="6">
    <source>
        <dbReference type="Proteomes" id="UP000604046"/>
    </source>
</evidence>
<dbReference type="InterPro" id="IPR014710">
    <property type="entry name" value="RmlC-like_jellyroll"/>
</dbReference>
<keyword evidence="1" id="KW-0040">ANK repeat</keyword>
<sequence>MSLHQFAITVRMLHPYFLLHCALAETQLEVLYSEHDDNTSLFLILEGEVIFRDGSRVTYISEGGTLGEFKVFDLEQANTEQRVEVITDCEVFELPEAAMKRFLEYSPADRSILTEFYKAKLQEQDNDDVRSCRRSIRRLIRSIVKFFTSGVQTSKTIWLQAVFALLLIVVGSFTHGMVVTKMHNNRNNEGLESGSMAENALTLMFLVCKLMRQNLPLTYLKRFFSEQETQMYVNIRLQSSSGSIWVTVKLAVIMLGWGHWVGCIFLLLSFAREASSDGLQDSMFQQLYERTRISEPTNEEWWGDYLAAFYKAFNRNYEGSMPERFEEFVLILFVAAGLLAMKSYVIGSFFKLQETKKDLAREVQQLLDQAQMVCDALDLPPSIRKSIRQHMMFQWSKARDVGNREVVLKTFAPDLQKKVKEQIYLPIIQANEKLFSGASSDFMLQIIDQLEVVVLQPSEILFCENDAPQDLCFLETGTLMITSQEQLVRYVRSDRPNEPTAVGEVSFVLKMPHLYSARSRSGVESSILKITRSNFELIMANLDADRDQLLHNVAFSMKLSMNGADLKKGAVMPDAQDETEFLQHMRESVRQMLLSRTAHMSITFINAAAEGNLEQVELLLRKRVSIDTANCDGRTAMHLAAAEGRDVVIKTLIKNEGNVNMQDRWKGTPLRDAVLGKFSAVTEVLIEQNADLNLEDPATALCDAASSGNLMALKELIEVKIDPNSGDYDLRTALHLAASEGKLEVISFLLDSRANPNFKDRWGGTALEDAIQNNHSAVAAQLIFSKKGGLRQAVLYRKLTPVSKRVGTSLGMWLAEAGGTHELAAGWLCDAASAGNILKPLGELAHVLQQLIENSVDVNISDYDARTALHLAATEGPRGALLLQRRVD</sequence>
<dbReference type="InterPro" id="IPR002110">
    <property type="entry name" value="Ankyrin_rpt"/>
</dbReference>
<evidence type="ECO:0000313" key="5">
    <source>
        <dbReference type="EMBL" id="CAE7262911.1"/>
    </source>
</evidence>
<evidence type="ECO:0000256" key="2">
    <source>
        <dbReference type="SAM" id="Phobius"/>
    </source>
</evidence>
<dbReference type="PANTHER" id="PTHR45743:SF2">
    <property type="entry name" value="POTASSIUM CHANNEL AKT1"/>
    <property type="match status" value="1"/>
</dbReference>
<feature type="repeat" description="ANK" evidence="1">
    <location>
        <begin position="729"/>
        <end position="761"/>
    </location>
</feature>
<keyword evidence="2" id="KW-1133">Transmembrane helix</keyword>
<name>A0A812MH72_9DINO</name>
<feature type="chain" id="PRO_5032345903" evidence="3">
    <location>
        <begin position="25"/>
        <end position="888"/>
    </location>
</feature>
<dbReference type="CDD" id="cd00038">
    <property type="entry name" value="CAP_ED"/>
    <property type="match status" value="2"/>
</dbReference>
<dbReference type="PROSITE" id="PS50042">
    <property type="entry name" value="CNMP_BINDING_3"/>
    <property type="match status" value="2"/>
</dbReference>
<dbReference type="Pfam" id="PF12796">
    <property type="entry name" value="Ank_2"/>
    <property type="match status" value="2"/>
</dbReference>
<dbReference type="SUPFAM" id="SSF51206">
    <property type="entry name" value="cAMP-binding domain-like"/>
    <property type="match status" value="2"/>
</dbReference>
<dbReference type="SMART" id="SM00248">
    <property type="entry name" value="ANK"/>
    <property type="match status" value="5"/>
</dbReference>
<dbReference type="SMART" id="SM00100">
    <property type="entry name" value="cNMP"/>
    <property type="match status" value="2"/>
</dbReference>
<feature type="transmembrane region" description="Helical" evidence="2">
    <location>
        <begin position="328"/>
        <end position="350"/>
    </location>
</feature>
<keyword evidence="6" id="KW-1185">Reference proteome</keyword>
<dbReference type="InterPro" id="IPR018490">
    <property type="entry name" value="cNMP-bd_dom_sf"/>
</dbReference>
<dbReference type="InterPro" id="IPR000595">
    <property type="entry name" value="cNMP-bd_dom"/>
</dbReference>
<proteinExistence type="predicted"/>
<dbReference type="Pfam" id="PF00027">
    <property type="entry name" value="cNMP_binding"/>
    <property type="match status" value="2"/>
</dbReference>
<dbReference type="Gene3D" id="1.25.40.20">
    <property type="entry name" value="Ankyrin repeat-containing domain"/>
    <property type="match status" value="3"/>
</dbReference>
<feature type="signal peptide" evidence="3">
    <location>
        <begin position="1"/>
        <end position="24"/>
    </location>
</feature>
<organism evidence="5 6">
    <name type="scientific">Symbiodinium natans</name>
    <dbReference type="NCBI Taxonomy" id="878477"/>
    <lineage>
        <taxon>Eukaryota</taxon>
        <taxon>Sar</taxon>
        <taxon>Alveolata</taxon>
        <taxon>Dinophyceae</taxon>
        <taxon>Suessiales</taxon>
        <taxon>Symbiodiniaceae</taxon>
        <taxon>Symbiodinium</taxon>
    </lineage>
</organism>
<evidence type="ECO:0000259" key="4">
    <source>
        <dbReference type="PROSITE" id="PS50042"/>
    </source>
</evidence>
<dbReference type="Gene3D" id="2.60.120.10">
    <property type="entry name" value="Jelly Rolls"/>
    <property type="match status" value="2"/>
</dbReference>
<dbReference type="EMBL" id="CAJNDS010001513">
    <property type="protein sequence ID" value="CAE7262911.1"/>
    <property type="molecule type" value="Genomic_DNA"/>
</dbReference>
<feature type="transmembrane region" description="Helical" evidence="2">
    <location>
        <begin position="157"/>
        <end position="179"/>
    </location>
</feature>
<feature type="repeat" description="ANK" evidence="1">
    <location>
        <begin position="632"/>
        <end position="664"/>
    </location>
</feature>
<dbReference type="SUPFAM" id="SSF48403">
    <property type="entry name" value="Ankyrin repeat"/>
    <property type="match status" value="1"/>
</dbReference>
<keyword evidence="2" id="KW-0812">Transmembrane</keyword>
<keyword evidence="2" id="KW-0472">Membrane</keyword>
<feature type="domain" description="Cyclic nucleotide-binding" evidence="4">
    <location>
        <begin position="434"/>
        <end position="539"/>
    </location>
</feature>
<feature type="domain" description="Cyclic nucleotide-binding" evidence="4">
    <location>
        <begin position="29"/>
        <end position="103"/>
    </location>
</feature>
<dbReference type="GO" id="GO:0005249">
    <property type="term" value="F:voltage-gated potassium channel activity"/>
    <property type="evidence" value="ECO:0007669"/>
    <property type="project" value="InterPro"/>
</dbReference>
<dbReference type="PANTHER" id="PTHR45743">
    <property type="entry name" value="POTASSIUM CHANNEL AKT1"/>
    <property type="match status" value="1"/>
</dbReference>
<keyword evidence="3" id="KW-0732">Signal</keyword>
<dbReference type="PROSITE" id="PS50297">
    <property type="entry name" value="ANK_REP_REGION"/>
    <property type="match status" value="2"/>
</dbReference>